<accession>A0ABW8T8U9</accession>
<name>A0ABW8T8U9_9CLOT</name>
<evidence type="ECO:0000313" key="3">
    <source>
        <dbReference type="Proteomes" id="UP001623591"/>
    </source>
</evidence>
<dbReference type="Gene3D" id="3.40.630.30">
    <property type="match status" value="1"/>
</dbReference>
<dbReference type="PANTHER" id="PTHR39173">
    <property type="entry name" value="ACETYLTRANSFERASE"/>
    <property type="match status" value="1"/>
</dbReference>
<dbReference type="SUPFAM" id="SSF55729">
    <property type="entry name" value="Acyl-CoA N-acyltransferases (Nat)"/>
    <property type="match status" value="1"/>
</dbReference>
<dbReference type="EMBL" id="JBJHZZ010000022">
    <property type="protein sequence ID" value="MFL0248612.1"/>
    <property type="molecule type" value="Genomic_DNA"/>
</dbReference>
<dbReference type="InterPro" id="IPR000182">
    <property type="entry name" value="GNAT_dom"/>
</dbReference>
<organism evidence="2 3">
    <name type="scientific">Candidatus Clostridium stratigraminis</name>
    <dbReference type="NCBI Taxonomy" id="3381661"/>
    <lineage>
        <taxon>Bacteria</taxon>
        <taxon>Bacillati</taxon>
        <taxon>Bacillota</taxon>
        <taxon>Clostridia</taxon>
        <taxon>Eubacteriales</taxon>
        <taxon>Clostridiaceae</taxon>
        <taxon>Clostridium</taxon>
    </lineage>
</organism>
<feature type="domain" description="N-acetyltransferase" evidence="1">
    <location>
        <begin position="3"/>
        <end position="166"/>
    </location>
</feature>
<dbReference type="Pfam" id="PF00583">
    <property type="entry name" value="Acetyltransf_1"/>
    <property type="match status" value="1"/>
</dbReference>
<reference evidence="2 3" key="1">
    <citation type="submission" date="2024-11" db="EMBL/GenBank/DDBJ databases">
        <authorList>
            <person name="Heng Y.C."/>
            <person name="Lim A.C.H."/>
            <person name="Lee J.K.Y."/>
            <person name="Kittelmann S."/>
        </authorList>
    </citation>
    <scope>NUCLEOTIDE SEQUENCE [LARGE SCALE GENOMIC DNA]</scope>
    <source>
        <strain evidence="2 3">WILCCON 0185</strain>
    </source>
</reference>
<protein>
    <submittedName>
        <fullName evidence="2">GNAT family N-acetyltransferase</fullName>
    </submittedName>
</protein>
<gene>
    <name evidence="2" type="ORF">ACJDUG_16835</name>
</gene>
<dbReference type="Proteomes" id="UP001623591">
    <property type="component" value="Unassembled WGS sequence"/>
</dbReference>
<proteinExistence type="predicted"/>
<dbReference type="InterPro" id="IPR016181">
    <property type="entry name" value="Acyl_CoA_acyltransferase"/>
</dbReference>
<dbReference type="CDD" id="cd04301">
    <property type="entry name" value="NAT_SF"/>
    <property type="match status" value="1"/>
</dbReference>
<evidence type="ECO:0000313" key="2">
    <source>
        <dbReference type="EMBL" id="MFL0248612.1"/>
    </source>
</evidence>
<comment type="caution">
    <text evidence="2">The sequence shown here is derived from an EMBL/GenBank/DDBJ whole genome shotgun (WGS) entry which is preliminary data.</text>
</comment>
<sequence>MKIELKKLTVSDGMDIYEMLQEIPKDENGFINEVNGKSFREYKEWLSSSDAMSKGLGLEDWQVPSNTYWLFVDGHPVGTGKLRHLLTDKLRAEGGHIGYAIRKSEQSKGYGTILLKMIIKEAKKINIEKALVTVRNSNTNSIKVALNNNGKIEKVNEERHYIWIDC</sequence>
<dbReference type="PROSITE" id="PS51186">
    <property type="entry name" value="GNAT"/>
    <property type="match status" value="1"/>
</dbReference>
<keyword evidence="3" id="KW-1185">Reference proteome</keyword>
<dbReference type="RefSeq" id="WP_406771040.1">
    <property type="nucleotide sequence ID" value="NZ_JBJHZZ010000022.1"/>
</dbReference>
<evidence type="ECO:0000259" key="1">
    <source>
        <dbReference type="PROSITE" id="PS51186"/>
    </source>
</evidence>
<dbReference type="PANTHER" id="PTHR39173:SF1">
    <property type="entry name" value="ACETYLTRANSFERASE"/>
    <property type="match status" value="1"/>
</dbReference>